<evidence type="ECO:0000313" key="7">
    <source>
        <dbReference type="EMBL" id="KKY20466.1"/>
    </source>
</evidence>
<dbReference type="EMBL" id="LCWF01000096">
    <property type="protein sequence ID" value="KKY20466.1"/>
    <property type="molecule type" value="Genomic_DNA"/>
</dbReference>
<dbReference type="Proteomes" id="UP000053317">
    <property type="component" value="Unassembled WGS sequence"/>
</dbReference>
<dbReference type="GO" id="GO:0034599">
    <property type="term" value="P:cellular response to oxidative stress"/>
    <property type="evidence" value="ECO:0007669"/>
    <property type="project" value="UniProtKB-ARBA"/>
</dbReference>
<evidence type="ECO:0000256" key="3">
    <source>
        <dbReference type="ARBA" id="ARBA00023242"/>
    </source>
</evidence>
<dbReference type="PANTHER" id="PTHR40621:SF6">
    <property type="entry name" value="AP-1-LIKE TRANSCRIPTION FACTOR YAP1-RELATED"/>
    <property type="match status" value="1"/>
</dbReference>
<evidence type="ECO:0000256" key="2">
    <source>
        <dbReference type="ARBA" id="ARBA00004496"/>
    </source>
</evidence>
<dbReference type="FunFam" id="1.20.5.170:FF:000067">
    <property type="entry name" value="BZIP transcription factor"/>
    <property type="match status" value="1"/>
</dbReference>
<organism evidence="7 8">
    <name type="scientific">Phaeomoniella chlamydospora</name>
    <name type="common">Phaeoacremonium chlamydosporum</name>
    <dbReference type="NCBI Taxonomy" id="158046"/>
    <lineage>
        <taxon>Eukaryota</taxon>
        <taxon>Fungi</taxon>
        <taxon>Dikarya</taxon>
        <taxon>Ascomycota</taxon>
        <taxon>Pezizomycotina</taxon>
        <taxon>Eurotiomycetes</taxon>
        <taxon>Chaetothyriomycetidae</taxon>
        <taxon>Phaeomoniellales</taxon>
        <taxon>Phaeomoniellaceae</taxon>
        <taxon>Phaeomoniella</taxon>
    </lineage>
</organism>
<dbReference type="InterPro" id="IPR013910">
    <property type="entry name" value="TF_PAP1"/>
</dbReference>
<protein>
    <submittedName>
        <fullName evidence="7">Putative bzip transcription factor (Ap-1)</fullName>
    </submittedName>
</protein>
<sequence length="387" mass="43044">MDESPYLDFDGEFDDSYNFDLNGDDMIGDLPPESSTSNGDNEHELHEKRKSVGGKDADDEGGGKRREGEDKAAKKPGRKPLTSEPTSKRKAQNRAAQRAFRDRKEKHLRDLETKVESLEKASESTNHENGLLRAQVERLQVELKEYRKRLSWVSNGGGLRKPGPSDPALNPVIQNKPNGNKNDFQFDFPRFGDLPSSVPGTSLSSPNGTKLNDFGLNTISENNQTWPTQTFGTNVPPGNDFNWLVQQNGGNFDPVLFNDYREPQDAIIGQDFGSFFNEAFPLPDLGSPLHNFSEVANLGATSQKGDLMKQVDAVQNGEDESTANSEQQSKMLTCNKIWDRLQSMEKFRNGEIDVDNLCSELRAKARCSEGSAVVEKNEVDKILKSAK</sequence>
<dbReference type="GO" id="GO:0001228">
    <property type="term" value="F:DNA-binding transcription activator activity, RNA polymerase II-specific"/>
    <property type="evidence" value="ECO:0007669"/>
    <property type="project" value="TreeGrafter"/>
</dbReference>
<dbReference type="GO" id="GO:0000976">
    <property type="term" value="F:transcription cis-regulatory region binding"/>
    <property type="evidence" value="ECO:0007669"/>
    <property type="project" value="InterPro"/>
</dbReference>
<dbReference type="PANTHER" id="PTHR40621">
    <property type="entry name" value="TRANSCRIPTION FACTOR KAPC-RELATED"/>
    <property type="match status" value="1"/>
</dbReference>
<proteinExistence type="inferred from homology"/>
<dbReference type="GO" id="GO:0005737">
    <property type="term" value="C:cytoplasm"/>
    <property type="evidence" value="ECO:0007669"/>
    <property type="project" value="UniProtKB-SubCell"/>
</dbReference>
<dbReference type="InterPro" id="IPR004827">
    <property type="entry name" value="bZIP"/>
</dbReference>
<feature type="region of interest" description="Disordered" evidence="5">
    <location>
        <begin position="1"/>
        <end position="109"/>
    </location>
</feature>
<evidence type="ECO:0000256" key="4">
    <source>
        <dbReference type="ARBA" id="ARBA00038132"/>
    </source>
</evidence>
<dbReference type="PROSITE" id="PS00036">
    <property type="entry name" value="BZIP_BASIC"/>
    <property type="match status" value="1"/>
</dbReference>
<feature type="compositionally biased region" description="Acidic residues" evidence="5">
    <location>
        <begin position="1"/>
        <end position="27"/>
    </location>
</feature>
<dbReference type="GO" id="GO:0090575">
    <property type="term" value="C:RNA polymerase II transcription regulator complex"/>
    <property type="evidence" value="ECO:0007669"/>
    <property type="project" value="TreeGrafter"/>
</dbReference>
<dbReference type="InterPro" id="IPR046347">
    <property type="entry name" value="bZIP_sf"/>
</dbReference>
<keyword evidence="8" id="KW-1185">Reference proteome</keyword>
<dbReference type="InterPro" id="IPR023167">
    <property type="entry name" value="Yap1_redox_dom_sf"/>
</dbReference>
<evidence type="ECO:0000256" key="5">
    <source>
        <dbReference type="SAM" id="MobiDB-lite"/>
    </source>
</evidence>
<gene>
    <name evidence="7" type="ORF">UCRPC4_g04168</name>
</gene>
<dbReference type="Gene3D" id="1.20.5.170">
    <property type="match status" value="1"/>
</dbReference>
<dbReference type="Gene3D" id="1.10.238.100">
    <property type="entry name" value="YAP1 redox domain. Chain B"/>
    <property type="match status" value="1"/>
</dbReference>
<dbReference type="SMART" id="SM00338">
    <property type="entry name" value="BRLZ"/>
    <property type="match status" value="1"/>
</dbReference>
<name>A0A0G2EDX0_PHACM</name>
<dbReference type="Pfam" id="PF08601">
    <property type="entry name" value="PAP1"/>
    <property type="match status" value="1"/>
</dbReference>
<keyword evidence="3" id="KW-0539">Nucleus</keyword>
<dbReference type="AlphaFoldDB" id="A0A0G2EDX0"/>
<comment type="similarity">
    <text evidence="4">Belongs to the bZIP family. YAP subfamily.</text>
</comment>
<dbReference type="SUPFAM" id="SSF111430">
    <property type="entry name" value="YAP1 redox domain"/>
    <property type="match status" value="1"/>
</dbReference>
<evidence type="ECO:0000313" key="8">
    <source>
        <dbReference type="Proteomes" id="UP000053317"/>
    </source>
</evidence>
<dbReference type="PROSITE" id="PS50217">
    <property type="entry name" value="BZIP"/>
    <property type="match status" value="1"/>
</dbReference>
<accession>A0A0G2EDX0</accession>
<feature type="compositionally biased region" description="Basic and acidic residues" evidence="5">
    <location>
        <begin position="53"/>
        <end position="73"/>
    </location>
</feature>
<dbReference type="CDD" id="cd14688">
    <property type="entry name" value="bZIP_YAP"/>
    <property type="match status" value="1"/>
</dbReference>
<reference evidence="7 8" key="2">
    <citation type="submission" date="2015-05" db="EMBL/GenBank/DDBJ databases">
        <authorList>
            <person name="Morales-Cruz A."/>
            <person name="Amrine K.C."/>
            <person name="Cantu D."/>
        </authorList>
    </citation>
    <scope>NUCLEOTIDE SEQUENCE [LARGE SCALE GENOMIC DNA]</scope>
    <source>
        <strain evidence="7">UCRPC4</strain>
    </source>
</reference>
<feature type="compositionally biased region" description="Basic and acidic residues" evidence="5">
    <location>
        <begin position="99"/>
        <end position="109"/>
    </location>
</feature>
<dbReference type="SUPFAM" id="SSF57959">
    <property type="entry name" value="Leucine zipper domain"/>
    <property type="match status" value="1"/>
</dbReference>
<dbReference type="InterPro" id="IPR050936">
    <property type="entry name" value="AP-1-like"/>
</dbReference>
<comment type="subcellular location">
    <subcellularLocation>
        <location evidence="2">Cytoplasm</location>
    </subcellularLocation>
    <subcellularLocation>
        <location evidence="1">Nucleus</location>
    </subcellularLocation>
</comment>
<dbReference type="Pfam" id="PF00170">
    <property type="entry name" value="bZIP_1"/>
    <property type="match status" value="1"/>
</dbReference>
<feature type="domain" description="BZIP" evidence="6">
    <location>
        <begin position="83"/>
        <end position="146"/>
    </location>
</feature>
<comment type="caution">
    <text evidence="7">The sequence shown here is derived from an EMBL/GenBank/DDBJ whole genome shotgun (WGS) entry which is preliminary data.</text>
</comment>
<evidence type="ECO:0000259" key="6">
    <source>
        <dbReference type="PROSITE" id="PS50217"/>
    </source>
</evidence>
<reference evidence="7 8" key="1">
    <citation type="submission" date="2015-05" db="EMBL/GenBank/DDBJ databases">
        <title>Distinctive expansion of gene families associated with plant cell wall degradation and secondary metabolism in the genomes of grapevine trunk pathogens.</title>
        <authorList>
            <person name="Lawrence D.P."/>
            <person name="Travadon R."/>
            <person name="Rolshausen P.E."/>
            <person name="Baumgartner K."/>
        </authorList>
    </citation>
    <scope>NUCLEOTIDE SEQUENCE [LARGE SCALE GENOMIC DNA]</scope>
    <source>
        <strain evidence="7">UCRPC4</strain>
    </source>
</reference>
<dbReference type="OrthoDB" id="5380163at2759"/>
<evidence type="ECO:0000256" key="1">
    <source>
        <dbReference type="ARBA" id="ARBA00004123"/>
    </source>
</evidence>